<evidence type="ECO:0000259" key="10">
    <source>
        <dbReference type="PROSITE" id="PS00269"/>
    </source>
</evidence>
<keyword evidence="8" id="KW-1015">Disulfide bond</keyword>
<dbReference type="GO" id="GO:0050830">
    <property type="term" value="P:defense response to Gram-positive bacterium"/>
    <property type="evidence" value="ECO:0007669"/>
    <property type="project" value="TreeGrafter"/>
</dbReference>
<dbReference type="Pfam" id="PF00879">
    <property type="entry name" value="Defensin_propep"/>
    <property type="match status" value="1"/>
</dbReference>
<dbReference type="GO" id="GO:0050829">
    <property type="term" value="P:defense response to Gram-negative bacterium"/>
    <property type="evidence" value="ECO:0007669"/>
    <property type="project" value="TreeGrafter"/>
</dbReference>
<dbReference type="InterPro" id="IPR006081">
    <property type="entry name" value="Alpha-defensin_C"/>
</dbReference>
<keyword evidence="7" id="KW-0044">Antibiotic</keyword>
<organism evidence="11">
    <name type="scientific">Castor canadensis</name>
    <name type="common">American beaver</name>
    <dbReference type="NCBI Taxonomy" id="51338"/>
    <lineage>
        <taxon>Eukaryota</taxon>
        <taxon>Metazoa</taxon>
        <taxon>Chordata</taxon>
        <taxon>Craniata</taxon>
        <taxon>Vertebrata</taxon>
        <taxon>Euteleostomi</taxon>
        <taxon>Mammalia</taxon>
        <taxon>Eutheria</taxon>
        <taxon>Euarchontoglires</taxon>
        <taxon>Glires</taxon>
        <taxon>Rodentia</taxon>
        <taxon>Castorimorpha</taxon>
        <taxon>Castoridae</taxon>
        <taxon>Castor</taxon>
    </lineage>
</organism>
<dbReference type="SMART" id="SM01418">
    <property type="entry name" value="Defensin_propep"/>
    <property type="match status" value="1"/>
</dbReference>
<dbReference type="GO" id="GO:0071222">
    <property type="term" value="P:cellular response to lipopolysaccharide"/>
    <property type="evidence" value="ECO:0007669"/>
    <property type="project" value="TreeGrafter"/>
</dbReference>
<keyword evidence="6" id="KW-0211">Defensin</keyword>
<proteinExistence type="inferred from homology"/>
<dbReference type="GO" id="GO:0019731">
    <property type="term" value="P:antibacterial humoral response"/>
    <property type="evidence" value="ECO:0007669"/>
    <property type="project" value="TreeGrafter"/>
</dbReference>
<dbReference type="PANTHER" id="PTHR11876:SF28">
    <property type="entry name" value="ALPHA-DEFENSIN 1"/>
    <property type="match status" value="1"/>
</dbReference>
<keyword evidence="5 9" id="KW-0732">Signal</keyword>
<dbReference type="GO" id="GO:0061844">
    <property type="term" value="P:antimicrobial humoral immune response mediated by antimicrobial peptide"/>
    <property type="evidence" value="ECO:0007669"/>
    <property type="project" value="TreeGrafter"/>
</dbReference>
<evidence type="ECO:0000256" key="5">
    <source>
        <dbReference type="ARBA" id="ARBA00022729"/>
    </source>
</evidence>
<dbReference type="InterPro" id="IPR002366">
    <property type="entry name" value="Alpha-defensin_N"/>
</dbReference>
<dbReference type="InterPro" id="IPR016327">
    <property type="entry name" value="Alpha-defensin"/>
</dbReference>
<keyword evidence="4" id="KW-0929">Antimicrobial</keyword>
<name>A0A8C0WIK5_CASCN</name>
<feature type="chain" id="PRO_5034940346" description="Mammalian defensins domain-containing protein" evidence="9">
    <location>
        <begin position="22"/>
        <end position="94"/>
    </location>
</feature>
<dbReference type="AlphaFoldDB" id="A0A8C0WIK5"/>
<evidence type="ECO:0000256" key="9">
    <source>
        <dbReference type="SAM" id="SignalP"/>
    </source>
</evidence>
<dbReference type="PIRSF" id="PIRSF001875">
    <property type="entry name" value="Alpha-defensin"/>
    <property type="match status" value="1"/>
</dbReference>
<dbReference type="GO" id="GO:0051673">
    <property type="term" value="P:disruption of plasma membrane integrity in another organism"/>
    <property type="evidence" value="ECO:0007669"/>
    <property type="project" value="TreeGrafter"/>
</dbReference>
<evidence type="ECO:0000256" key="4">
    <source>
        <dbReference type="ARBA" id="ARBA00022529"/>
    </source>
</evidence>
<dbReference type="Ensembl" id="ENSCCNT00000013285.1">
    <property type="protein sequence ID" value="ENSCCNP00000010091.1"/>
    <property type="gene ID" value="ENSCCNG00000010594.1"/>
</dbReference>
<dbReference type="PANTHER" id="PTHR11876">
    <property type="entry name" value="ALPHA-DEFENSIN 1"/>
    <property type="match status" value="1"/>
</dbReference>
<feature type="signal peptide" evidence="9">
    <location>
        <begin position="1"/>
        <end position="21"/>
    </location>
</feature>
<dbReference type="PROSITE" id="PS00269">
    <property type="entry name" value="DEFENSIN"/>
    <property type="match status" value="1"/>
</dbReference>
<evidence type="ECO:0000256" key="2">
    <source>
        <dbReference type="ARBA" id="ARBA00006519"/>
    </source>
</evidence>
<comment type="similarity">
    <text evidence="2">Belongs to the alpha-defensin family.</text>
</comment>
<dbReference type="InterPro" id="IPR006080">
    <property type="entry name" value="Beta/alpha-defensin_C"/>
</dbReference>
<dbReference type="GO" id="GO:0031012">
    <property type="term" value="C:extracellular matrix"/>
    <property type="evidence" value="ECO:0007669"/>
    <property type="project" value="TreeGrafter"/>
</dbReference>
<evidence type="ECO:0000256" key="3">
    <source>
        <dbReference type="ARBA" id="ARBA00022525"/>
    </source>
</evidence>
<feature type="domain" description="Mammalian defensins" evidence="10">
    <location>
        <begin position="65"/>
        <end position="93"/>
    </location>
</feature>
<evidence type="ECO:0000256" key="6">
    <source>
        <dbReference type="ARBA" id="ARBA00022940"/>
    </source>
</evidence>
<sequence>MRTHALLAVLVLLALQAQNGSLPENAEEAPGQEQSGEEDQDKTIFFIMTETSALQDEHLGRGWICNCREGVCPLPEHNSGVCTIGIRWHTLCCH</sequence>
<evidence type="ECO:0000256" key="7">
    <source>
        <dbReference type="ARBA" id="ARBA00023022"/>
    </source>
</evidence>
<protein>
    <recommendedName>
        <fullName evidence="10">Mammalian defensins domain-containing protein</fullName>
    </recommendedName>
</protein>
<evidence type="ECO:0000313" key="11">
    <source>
        <dbReference type="Ensembl" id="ENSCCNP00000010091.1"/>
    </source>
</evidence>
<comment type="subcellular location">
    <subcellularLocation>
        <location evidence="1">Secreted</location>
    </subcellularLocation>
</comment>
<reference evidence="11" key="1">
    <citation type="submission" date="2023-09" db="UniProtKB">
        <authorList>
            <consortium name="Ensembl"/>
        </authorList>
    </citation>
    <scope>IDENTIFICATION</scope>
</reference>
<accession>A0A8C0WIK5</accession>
<dbReference type="GO" id="GO:0005615">
    <property type="term" value="C:extracellular space"/>
    <property type="evidence" value="ECO:0007669"/>
    <property type="project" value="InterPro"/>
</dbReference>
<dbReference type="GO" id="GO:0002227">
    <property type="term" value="P:innate immune response in mucosa"/>
    <property type="evidence" value="ECO:0007669"/>
    <property type="project" value="TreeGrafter"/>
</dbReference>
<evidence type="ECO:0000256" key="1">
    <source>
        <dbReference type="ARBA" id="ARBA00004613"/>
    </source>
</evidence>
<evidence type="ECO:0000256" key="8">
    <source>
        <dbReference type="ARBA" id="ARBA00023157"/>
    </source>
</evidence>
<dbReference type="SMART" id="SM00048">
    <property type="entry name" value="DEFSN"/>
    <property type="match status" value="1"/>
</dbReference>
<dbReference type="Pfam" id="PF00323">
    <property type="entry name" value="Defensin_1"/>
    <property type="match status" value="1"/>
</dbReference>
<keyword evidence="3" id="KW-0964">Secreted</keyword>